<evidence type="ECO:0000313" key="7">
    <source>
        <dbReference type="Proteomes" id="UP001152797"/>
    </source>
</evidence>
<dbReference type="Pfam" id="PF00589">
    <property type="entry name" value="Phage_integrase"/>
    <property type="match status" value="1"/>
</dbReference>
<evidence type="ECO:0000256" key="2">
    <source>
        <dbReference type="SAM" id="MobiDB-lite"/>
    </source>
</evidence>
<evidence type="ECO:0000313" key="4">
    <source>
        <dbReference type="EMBL" id="CAI3981544.1"/>
    </source>
</evidence>
<evidence type="ECO:0000259" key="3">
    <source>
        <dbReference type="PROSITE" id="PS51898"/>
    </source>
</evidence>
<accession>A0A9P1FLD3</accession>
<feature type="compositionally biased region" description="Low complexity" evidence="2">
    <location>
        <begin position="551"/>
        <end position="570"/>
    </location>
</feature>
<dbReference type="Gene3D" id="3.40.50.150">
    <property type="entry name" value="Vaccinia Virus protein VP39"/>
    <property type="match status" value="1"/>
</dbReference>
<dbReference type="InterPro" id="IPR011010">
    <property type="entry name" value="DNA_brk_join_enz"/>
</dbReference>
<protein>
    <submittedName>
        <fullName evidence="6">DNA (Cytosine-5)-methyltransferase 3B (Dnmt3b) (DNA methyltransferase HsaIIIB) (DNA MTase HsaIIIB) (M.HsaIIIB)</fullName>
    </submittedName>
</protein>
<feature type="compositionally biased region" description="Basic and acidic residues" evidence="2">
    <location>
        <begin position="174"/>
        <end position="195"/>
    </location>
</feature>
<dbReference type="GO" id="GO:0003677">
    <property type="term" value="F:DNA binding"/>
    <property type="evidence" value="ECO:0007669"/>
    <property type="project" value="InterPro"/>
</dbReference>
<dbReference type="SUPFAM" id="SSF53335">
    <property type="entry name" value="S-adenosyl-L-methionine-dependent methyltransferases"/>
    <property type="match status" value="1"/>
</dbReference>
<dbReference type="EMBL" id="CAMXCT010000643">
    <property type="protein sequence ID" value="CAI3981544.1"/>
    <property type="molecule type" value="Genomic_DNA"/>
</dbReference>
<feature type="region of interest" description="Disordered" evidence="2">
    <location>
        <begin position="402"/>
        <end position="421"/>
    </location>
</feature>
<dbReference type="SUPFAM" id="SSF56349">
    <property type="entry name" value="DNA breaking-rejoining enzymes"/>
    <property type="match status" value="1"/>
</dbReference>
<feature type="compositionally biased region" description="Basic residues" evidence="2">
    <location>
        <begin position="529"/>
        <end position="550"/>
    </location>
</feature>
<sequence length="1899" mass="210781">MLERKILGRRTQCSVGLRVSSMVNLNASRGPIPCRNMMGLQKNGACHEVAQGLFKRRWVHAGIRAVAEESALSSARFIKALANLDANLPGPVAERQELLLTPKAKVEKPQRSRSPRRDERPPIQRSATTFRTSSPREDKEGDRHRGREREPEHREPSEGSYSEESGEEEEPREEEPVVKREEEARTERRRSEKPPEPPYPPRARVRATSLREDRWPCGLAVTMPPGVGSPEEVEESPPGREGEMFGAPASPEEIMASLRERPAPTAPVEYNVEEAAFWQSRHVPPGSVIEFSSPTSGAAVPPVVAVLVFESNSLETGMWLKVKVMGSSDRDEKKEAERYFKNFRREIHICNLASGVCPDIDTDAMHLKQFKWYPPGDYDAAWLTHQAKKAIAEGKRMELEAAAKEGRRRLSPPRDGLGHGVSLVEKRLGALRSPRPGRVTFAADAAPPNTRRPGGALPSPRDGRGGLAPVSSSPALAVQSQVKEEAEVISDGSDKDSSKRRRKKRKSKDMAAVLLKAASSRTSTTANKEKKRRSKSRSRSKKRKKKRHQRSSNSGSRSRSSSRSSTSDESLMAPLKRKSLKEPGSVFRMLEDSAVERLSADGIMDEDHLTAGQPGQRPKLLTYFQLVLKPNLDARGRDCRELAVLARALDLLRDGRLGELADVLAGRMMAIDASTKQGWQTARHLEVHNDEQDNVAPPHVLLSAQKHARLVEKAGGKGSWPRTQTWGSYDWSYDQRPKGLATPASTILTSAFVPVEDQVENLLPGALGRPAQGGDGNILTSSTGVVTPASTSLAPAFVPFEGQSFLNSESTAGGEACFSAVDDAGLGRAPRSYMELLGALTTSRCLAELGMKLAWGYSQNLVTLGNSRARPTRATVREKGGLFPLPVMIPSGLDWDAAGLKCSERSGLSVQCWTAVACEAINALYGLPNVGKTRGRTRFLMEHPEESLLPECDRGTAPVTAKVHVEKGGEGLPPELELKKGGKIPPWFAQVASADSPQRAWWQVYLDNFMSGEVDRGGEPGISIQLQDAAMRAWSTSGVLTAEDKQVLGSREATELGVRFDGARGLLGASPHRLLKTIFVTLHHILCRRWSKREAQMVLGRWIFILQFRRAAMGVLSRAWQVIEKPWPSFVDINILRKELLQLIFLGPLIQSDLTSHYDGEVTCSDASESGGACAVATSLTWSGNSLVGSLSDRRLLPIECPFLIVSLFNGIGGAFRLYDVLGIHPVGRISVEIDKYANRVTRSTWPNVLELHDVELIDKAEVQRWAEMYPHVQELHFYAGFPCIHLSSVRAYRQNLDGEGSRLFWKMLEILLWIQEVFSPFCKVKFCVENVASMDESARRAISDELEVCPIKLDPSDILPFSRPRFAWTSEPLYEMQGIRLVKEKEYVRAYMEGDTVANSQWIRPGWSWTAPPGTCFPTFMKSIRRRRPPPQPAGLSRTDEATRNRWQQHEFRYPPYQYRECFLLSSPGRLPRVLDSSERELLLGFGPGHTATCMSASEMKRSLTDYEDIRCSLNGDSFSILSFAVIASSFSAEFVPRLSPDKIVKRLGLAPGASIHPCTEVPMSRWLSYGGDPERQHQLGELVRHLGLTINHTGADVRICTGEVLTHKAQSHASARAWYEAAVSRILPFLEAQESLADLDGVVCEWIELQWCRGESLGHIADALSGIHFFRPDLKGCLRQGWRMFKSWRQIEAPQRAPPLTWGIVTALIARAVEKADVVFAAIIGLAFHCLLRTGEFLALQYKDLELSSTTGICSLLSSKSGLRTGTEEAVAIRDPLVLNLLRTAQELHQHCPGQRLWPHSAQSFRDRFRSYLSFFRLCHLGMKPYSLRRGGATFLLQEGVPLDVILLRGRWKSLAVARIYLQDGLSQIPHLRISKSDAARLSVFSAQCPLTALRPC</sequence>
<evidence type="ECO:0000313" key="5">
    <source>
        <dbReference type="EMBL" id="CAL1134919.1"/>
    </source>
</evidence>
<feature type="compositionally biased region" description="Basic and acidic residues" evidence="2">
    <location>
        <begin position="482"/>
        <end position="497"/>
    </location>
</feature>
<dbReference type="InterPro" id="IPR013762">
    <property type="entry name" value="Integrase-like_cat_sf"/>
</dbReference>
<evidence type="ECO:0000256" key="1">
    <source>
        <dbReference type="ARBA" id="ARBA00023172"/>
    </source>
</evidence>
<feature type="domain" description="Tyr recombinase" evidence="3">
    <location>
        <begin position="1697"/>
        <end position="1879"/>
    </location>
</feature>
<feature type="compositionally biased region" description="Basic residues" evidence="2">
    <location>
        <begin position="498"/>
        <end position="507"/>
    </location>
</feature>
<reference evidence="5" key="2">
    <citation type="submission" date="2024-04" db="EMBL/GenBank/DDBJ databases">
        <authorList>
            <person name="Chen Y."/>
            <person name="Shah S."/>
            <person name="Dougan E. K."/>
            <person name="Thang M."/>
            <person name="Chan C."/>
        </authorList>
    </citation>
    <scope>NUCLEOTIDE SEQUENCE [LARGE SCALE GENOMIC DNA]</scope>
</reference>
<evidence type="ECO:0000313" key="6">
    <source>
        <dbReference type="EMBL" id="CAL4768856.1"/>
    </source>
</evidence>
<dbReference type="InterPro" id="IPR029063">
    <property type="entry name" value="SAM-dependent_MTases_sf"/>
</dbReference>
<keyword evidence="1" id="KW-0233">DNA recombination</keyword>
<dbReference type="PROSITE" id="PS51898">
    <property type="entry name" value="TYR_RECOMBINASE"/>
    <property type="match status" value="1"/>
</dbReference>
<reference evidence="4" key="1">
    <citation type="submission" date="2022-10" db="EMBL/GenBank/DDBJ databases">
        <authorList>
            <person name="Chen Y."/>
            <person name="Dougan E. K."/>
            <person name="Chan C."/>
            <person name="Rhodes N."/>
            <person name="Thang M."/>
        </authorList>
    </citation>
    <scope>NUCLEOTIDE SEQUENCE</scope>
</reference>
<keyword evidence="7" id="KW-1185">Reference proteome</keyword>
<comment type="caution">
    <text evidence="4">The sequence shown here is derived from an EMBL/GenBank/DDBJ whole genome shotgun (WGS) entry which is preliminary data.</text>
</comment>
<name>A0A9P1FLD3_9DINO</name>
<dbReference type="EMBL" id="CAMXCT020000643">
    <property type="protein sequence ID" value="CAL1134919.1"/>
    <property type="molecule type" value="Genomic_DNA"/>
</dbReference>
<dbReference type="OrthoDB" id="641149at2759"/>
<dbReference type="GO" id="GO:0015074">
    <property type="term" value="P:DNA integration"/>
    <property type="evidence" value="ECO:0007669"/>
    <property type="project" value="InterPro"/>
</dbReference>
<feature type="compositionally biased region" description="Polar residues" evidence="2">
    <location>
        <begin position="470"/>
        <end position="481"/>
    </location>
</feature>
<feature type="region of interest" description="Disordered" evidence="2">
    <location>
        <begin position="427"/>
        <end position="577"/>
    </location>
</feature>
<organism evidence="4">
    <name type="scientific">Cladocopium goreaui</name>
    <dbReference type="NCBI Taxonomy" id="2562237"/>
    <lineage>
        <taxon>Eukaryota</taxon>
        <taxon>Sar</taxon>
        <taxon>Alveolata</taxon>
        <taxon>Dinophyceae</taxon>
        <taxon>Suessiales</taxon>
        <taxon>Symbiodiniaceae</taxon>
        <taxon>Cladocopium</taxon>
    </lineage>
</organism>
<dbReference type="GO" id="GO:0006310">
    <property type="term" value="P:DNA recombination"/>
    <property type="evidence" value="ECO:0007669"/>
    <property type="project" value="UniProtKB-KW"/>
</dbReference>
<proteinExistence type="predicted"/>
<dbReference type="Proteomes" id="UP001152797">
    <property type="component" value="Unassembled WGS sequence"/>
</dbReference>
<feature type="compositionally biased region" description="Acidic residues" evidence="2">
    <location>
        <begin position="164"/>
        <end position="173"/>
    </location>
</feature>
<feature type="compositionally biased region" description="Basic and acidic residues" evidence="2">
    <location>
        <begin position="134"/>
        <end position="157"/>
    </location>
</feature>
<gene>
    <name evidence="4" type="ORF">C1SCF055_LOCUS9323</name>
</gene>
<dbReference type="EMBL" id="CAMXCT030000643">
    <property type="protein sequence ID" value="CAL4768856.1"/>
    <property type="molecule type" value="Genomic_DNA"/>
</dbReference>
<feature type="region of interest" description="Disordered" evidence="2">
    <location>
        <begin position="99"/>
        <end position="247"/>
    </location>
</feature>
<dbReference type="Gene3D" id="1.10.443.10">
    <property type="entry name" value="Intergrase catalytic core"/>
    <property type="match status" value="1"/>
</dbReference>
<dbReference type="InterPro" id="IPR002104">
    <property type="entry name" value="Integrase_catalytic"/>
</dbReference>
<feature type="compositionally biased region" description="Basic and acidic residues" evidence="2">
    <location>
        <begin position="104"/>
        <end position="122"/>
    </location>
</feature>
<dbReference type="CDD" id="cd00397">
    <property type="entry name" value="DNA_BRE_C"/>
    <property type="match status" value="1"/>
</dbReference>